<name>A0A0A1TQ97_9HYPO</name>
<reference evidence="2 3" key="1">
    <citation type="journal article" date="2015" name="Genome Announc.">
        <title>Draft Genome Sequence and Gene Annotation of the Entomopathogenic Fungus Verticillium hemipterigenum.</title>
        <authorList>
            <person name="Horn F."/>
            <person name="Habel A."/>
            <person name="Scharf D.H."/>
            <person name="Dworschak J."/>
            <person name="Brakhage A.A."/>
            <person name="Guthke R."/>
            <person name="Hertweck C."/>
            <person name="Linde J."/>
        </authorList>
    </citation>
    <scope>NUCLEOTIDE SEQUENCE [LARGE SCALE GENOMIC DNA]</scope>
</reference>
<keyword evidence="3" id="KW-1185">Reference proteome</keyword>
<feature type="transmembrane region" description="Helical" evidence="1">
    <location>
        <begin position="109"/>
        <end position="127"/>
    </location>
</feature>
<keyword evidence="1" id="KW-0472">Membrane</keyword>
<organism evidence="2 3">
    <name type="scientific">[Torrubiella] hemipterigena</name>
    <dbReference type="NCBI Taxonomy" id="1531966"/>
    <lineage>
        <taxon>Eukaryota</taxon>
        <taxon>Fungi</taxon>
        <taxon>Dikarya</taxon>
        <taxon>Ascomycota</taxon>
        <taxon>Pezizomycotina</taxon>
        <taxon>Sordariomycetes</taxon>
        <taxon>Hypocreomycetidae</taxon>
        <taxon>Hypocreales</taxon>
        <taxon>Clavicipitaceae</taxon>
        <taxon>Clavicipitaceae incertae sedis</taxon>
        <taxon>'Torrubiella' clade</taxon>
    </lineage>
</organism>
<evidence type="ECO:0000313" key="3">
    <source>
        <dbReference type="Proteomes" id="UP000039046"/>
    </source>
</evidence>
<sequence length="149" mass="16315">MDASTLVRLLSMLLPANVVEYVNKHALRADAPLQIYMTQARSQASRAAERAYPYVQPRVERLVSAMSSAAESSPAAGALGSLLVPLAILAVSVIVMNWIRRMVVWWTKLAFRAVFWATVFALAAWVWNRGVEESVRDVVVLGGKVAGFA</sequence>
<feature type="transmembrane region" description="Helical" evidence="1">
    <location>
        <begin position="75"/>
        <end position="97"/>
    </location>
</feature>
<accession>A0A0A1TQ97</accession>
<evidence type="ECO:0000313" key="2">
    <source>
        <dbReference type="EMBL" id="CEJ94010.1"/>
    </source>
</evidence>
<dbReference type="EMBL" id="CDHN01000006">
    <property type="protein sequence ID" value="CEJ94010.1"/>
    <property type="molecule type" value="Genomic_DNA"/>
</dbReference>
<keyword evidence="1" id="KW-1133">Transmembrane helix</keyword>
<dbReference type="Pfam" id="PF12716">
    <property type="entry name" value="Apq12"/>
    <property type="match status" value="1"/>
</dbReference>
<proteinExistence type="predicted"/>
<dbReference type="InterPro" id="IPR024316">
    <property type="entry name" value="APQ12"/>
</dbReference>
<keyword evidence="1" id="KW-0812">Transmembrane</keyword>
<dbReference type="AlphaFoldDB" id="A0A0A1TQ97"/>
<dbReference type="OrthoDB" id="5839at2759"/>
<dbReference type="HOGENOM" id="CLU_103881_0_0_1"/>
<gene>
    <name evidence="2" type="ORF">VHEMI09568</name>
</gene>
<protein>
    <submittedName>
        <fullName evidence="2">Uncharacterized protein</fullName>
    </submittedName>
</protein>
<evidence type="ECO:0000256" key="1">
    <source>
        <dbReference type="SAM" id="Phobius"/>
    </source>
</evidence>
<dbReference type="Proteomes" id="UP000039046">
    <property type="component" value="Unassembled WGS sequence"/>
</dbReference>